<dbReference type="InterPro" id="IPR009057">
    <property type="entry name" value="Homeodomain-like_sf"/>
</dbReference>
<dbReference type="InterPro" id="IPR051571">
    <property type="entry name" value="N-CoR_corepressor"/>
</dbReference>
<feature type="compositionally biased region" description="Basic and acidic residues" evidence="1">
    <location>
        <begin position="896"/>
        <end position="923"/>
    </location>
</feature>
<feature type="compositionally biased region" description="Basic and acidic residues" evidence="1">
    <location>
        <begin position="1469"/>
        <end position="1478"/>
    </location>
</feature>
<keyword evidence="4" id="KW-1185">Reference proteome</keyword>
<feature type="region of interest" description="Disordered" evidence="1">
    <location>
        <begin position="1263"/>
        <end position="1292"/>
    </location>
</feature>
<feature type="compositionally biased region" description="Polar residues" evidence="1">
    <location>
        <begin position="1263"/>
        <end position="1274"/>
    </location>
</feature>
<feature type="compositionally biased region" description="Low complexity" evidence="1">
    <location>
        <begin position="112"/>
        <end position="133"/>
    </location>
</feature>
<comment type="caution">
    <text evidence="3">The sequence shown here is derived from an EMBL/GenBank/DDBJ whole genome shotgun (WGS) entry which is preliminary data.</text>
</comment>
<dbReference type="GeneID" id="90076765"/>
<feature type="compositionally biased region" description="Polar residues" evidence="1">
    <location>
        <begin position="1480"/>
        <end position="1490"/>
    </location>
</feature>
<organism evidence="3 4">
    <name type="scientific">Saccharomycopsis crataegensis</name>
    <dbReference type="NCBI Taxonomy" id="43959"/>
    <lineage>
        <taxon>Eukaryota</taxon>
        <taxon>Fungi</taxon>
        <taxon>Dikarya</taxon>
        <taxon>Ascomycota</taxon>
        <taxon>Saccharomycotina</taxon>
        <taxon>Saccharomycetes</taxon>
        <taxon>Saccharomycopsidaceae</taxon>
        <taxon>Saccharomycopsis</taxon>
    </lineage>
</organism>
<name>A0AAV5QW25_9ASCO</name>
<dbReference type="SMART" id="SM00717">
    <property type="entry name" value="SANT"/>
    <property type="match status" value="2"/>
</dbReference>
<feature type="region of interest" description="Disordered" evidence="1">
    <location>
        <begin position="1396"/>
        <end position="1419"/>
    </location>
</feature>
<dbReference type="Proteomes" id="UP001360560">
    <property type="component" value="Unassembled WGS sequence"/>
</dbReference>
<dbReference type="GO" id="GO:0034967">
    <property type="term" value="C:Set3 complex"/>
    <property type="evidence" value="ECO:0007669"/>
    <property type="project" value="TreeGrafter"/>
</dbReference>
<feature type="region of interest" description="Disordered" evidence="1">
    <location>
        <begin position="455"/>
        <end position="541"/>
    </location>
</feature>
<dbReference type="PANTHER" id="PTHR13992:SF39">
    <property type="entry name" value="SMRTER, ISOFORM G"/>
    <property type="match status" value="1"/>
</dbReference>
<reference evidence="3 4" key="1">
    <citation type="journal article" date="2023" name="Elife">
        <title>Identification of key yeast species and microbe-microbe interactions impacting larval growth of Drosophila in the wild.</title>
        <authorList>
            <person name="Mure A."/>
            <person name="Sugiura Y."/>
            <person name="Maeda R."/>
            <person name="Honda K."/>
            <person name="Sakurai N."/>
            <person name="Takahashi Y."/>
            <person name="Watada M."/>
            <person name="Katoh T."/>
            <person name="Gotoh A."/>
            <person name="Gotoh Y."/>
            <person name="Taniguchi I."/>
            <person name="Nakamura K."/>
            <person name="Hayashi T."/>
            <person name="Katayama T."/>
            <person name="Uemura T."/>
            <person name="Hattori Y."/>
        </authorList>
    </citation>
    <scope>NUCLEOTIDE SEQUENCE [LARGE SCALE GENOMIC DNA]</scope>
    <source>
        <strain evidence="3 4">SC-9</strain>
    </source>
</reference>
<dbReference type="PROSITE" id="PS51293">
    <property type="entry name" value="SANT"/>
    <property type="match status" value="1"/>
</dbReference>
<evidence type="ECO:0000256" key="1">
    <source>
        <dbReference type="SAM" id="MobiDB-lite"/>
    </source>
</evidence>
<feature type="compositionally biased region" description="Low complexity" evidence="1">
    <location>
        <begin position="1"/>
        <end position="26"/>
    </location>
</feature>
<dbReference type="GO" id="GO:0006357">
    <property type="term" value="P:regulation of transcription by RNA polymerase II"/>
    <property type="evidence" value="ECO:0007669"/>
    <property type="project" value="TreeGrafter"/>
</dbReference>
<feature type="compositionally biased region" description="Polar residues" evidence="1">
    <location>
        <begin position="1282"/>
        <end position="1292"/>
    </location>
</feature>
<protein>
    <submittedName>
        <fullName evidence="3">Snt1 protein</fullName>
    </submittedName>
</protein>
<feature type="compositionally biased region" description="Acidic residues" evidence="1">
    <location>
        <begin position="408"/>
        <end position="424"/>
    </location>
</feature>
<dbReference type="RefSeq" id="XP_064855772.1">
    <property type="nucleotide sequence ID" value="XM_064999700.1"/>
</dbReference>
<dbReference type="InterPro" id="IPR001005">
    <property type="entry name" value="SANT/Myb"/>
</dbReference>
<feature type="region of interest" description="Disordered" evidence="1">
    <location>
        <begin position="845"/>
        <end position="923"/>
    </location>
</feature>
<feature type="compositionally biased region" description="Polar residues" evidence="1">
    <location>
        <begin position="181"/>
        <end position="207"/>
    </location>
</feature>
<feature type="region of interest" description="Disordered" evidence="1">
    <location>
        <begin position="1456"/>
        <end position="1490"/>
    </location>
</feature>
<dbReference type="SUPFAM" id="SSF46689">
    <property type="entry name" value="Homeodomain-like"/>
    <property type="match status" value="2"/>
</dbReference>
<evidence type="ECO:0000313" key="4">
    <source>
        <dbReference type="Proteomes" id="UP001360560"/>
    </source>
</evidence>
<gene>
    <name evidence="3" type="ORF">DASC09_061160</name>
</gene>
<feature type="region of interest" description="Disordered" evidence="1">
    <location>
        <begin position="1"/>
        <end position="260"/>
    </location>
</feature>
<feature type="compositionally biased region" description="Polar residues" evidence="1">
    <location>
        <begin position="1456"/>
        <end position="1467"/>
    </location>
</feature>
<feature type="region of interest" description="Disordered" evidence="1">
    <location>
        <begin position="328"/>
        <end position="441"/>
    </location>
</feature>
<evidence type="ECO:0000313" key="3">
    <source>
        <dbReference type="EMBL" id="GMM38777.1"/>
    </source>
</evidence>
<feature type="region of interest" description="Disordered" evidence="1">
    <location>
        <begin position="1314"/>
        <end position="1358"/>
    </location>
</feature>
<feature type="domain" description="SANT" evidence="2">
    <location>
        <begin position="792"/>
        <end position="844"/>
    </location>
</feature>
<feature type="compositionally biased region" description="Polar residues" evidence="1">
    <location>
        <begin position="67"/>
        <end position="86"/>
    </location>
</feature>
<dbReference type="Pfam" id="PF00249">
    <property type="entry name" value="Myb_DNA-binding"/>
    <property type="match status" value="2"/>
</dbReference>
<dbReference type="Gene3D" id="1.10.10.60">
    <property type="entry name" value="Homeodomain-like"/>
    <property type="match status" value="2"/>
</dbReference>
<feature type="compositionally biased region" description="Basic residues" evidence="1">
    <location>
        <begin position="852"/>
        <end position="870"/>
    </location>
</feature>
<feature type="compositionally biased region" description="Low complexity" evidence="1">
    <location>
        <begin position="37"/>
        <end position="56"/>
    </location>
</feature>
<sequence length="1490" mass="166413">MPTNDTNGTSPSSNANTPNNNNNTEPHQINDYKRKIPAVGSSSNNANAGPATNPGVSQSPYRRISGPQLSYHNRQTSNKNYYGSSHNTDDYDSAKRSFSGGRGSQKPYYYDSLEQSQLQKQQQQAQKLQKQRSGSLPSMRKNNNNNSAQEQPEKPFLSINTDRDARAANEDPKSALDRPLSSGSIKTPRSAYHSASSYGNPRFSNYGQRKFHGSKYSALGSVEKNGSTPNSASSSNNDVKSFDTNEPADNHSGDSYYPNGTSYPYSKHYKQSGRYFGKSGKPDYYGNSQDSFYGSKYYHGNSNYSSYGAGYGYDHASYGKHPKGHYSSYNNNNNFDDDYGGPGKFNRPKKYNNWYGSSPNPPSTPSNSKTGSASLTSSPCTDDKSIDSKIYNLDTAIKSNDEKRTEEEEHEEDEDEEEDNEDDYEKGNDVDGAKNNGENSLTKTELFHKSIDKSLISSAAAESPKTNYLGIEDRKSGEVSPNNMQKSDTCGVDNEEDGYNIDSDIEIHFDDEEDDDKCEFKKRSSRPETPAVTKEKEVKAEEPLPRNLLTKLNTPESAQIDLKKKRTKATGSAPKRQHHKLYIAFGEGCVFPLNKLEQALFDLKNRPREEIIQEQKYLLKRAVTNFSTNYPFYKNNILINEQVVKPRLVEIFKNTTQRIYYQTLILRKEYSILKEKWDTQTEINEKQLVSIYPDYQSQLFDHKFKNNEPIEDKTTSGRRSRNHIADSVTSEAEFEKILQQIKMNDPLYKAEQHAASIPPMIMNPVDKYSKHFINVNNLVLDKSSFVKRLFTDPIDNFTKEEHALFTEAYVNNPKKFGKVSQLMGGLRTSEECVMHYYNTKRSVNYKQLVANKRNRKTSTRKKTSKSRSNNRKSESHEAIENNVPLPTTDVENEGEEPLKDNDELMIKDSTEENPKRSISDITEHEKKITAEESLEPPTKKQKPDINVAVEVAKPTVTATESAPQVNHVPMQIQSPIQPKEPLLPPSVPIDRFHVSHIKPKSTLPEKNEEIIPFKERKSKPVSSYWSVSEIGLFPGLLQKHGTQWDMIAKEMGSKTTIMVRNYYSKNADKEGWRDTAEHVDKERKEKEKSSASNVMIGNEHGNNAFIQARNQQYDYKHAEPPLGYFVDKIPTGYFNSKNVHSSPVAPRKHEDIWAMKSLAPMPSVTPTIPPVDTSMISSSSKDIQTPNGLLGTFYSNRPLEAPREQKSNIHTLINTASKPAPEVYHKSDISSVLNGVKEAPTDLSIQKSSISSPRVSISSIVNQDSAAARSTSPVLNRPASDSPKTSIANLISPTNNPLSAKASHITPKSSIFNLLNSGSSGEKPSAMPKNHSSQVSQHSTASSRSTTPVNLPPLSSFSNAGANTQQSIYGDKKYASAYDTSRSLLSFASSGSRSILNHSSSPALAGPSNTSSFSSQGTNTWEERRLPALNSVWKPATVHQATQSGFDTLIAAAYRQQEQQQTRSYGDQNARKAGDLSEYHLSNGNGNQAQ</sequence>
<feature type="compositionally biased region" description="Polar residues" evidence="1">
    <location>
        <begin position="479"/>
        <end position="488"/>
    </location>
</feature>
<proteinExistence type="predicted"/>
<dbReference type="CDD" id="cd00167">
    <property type="entry name" value="SANT"/>
    <property type="match status" value="2"/>
</dbReference>
<feature type="compositionally biased region" description="Basic and acidic residues" evidence="1">
    <location>
        <begin position="240"/>
        <end position="252"/>
    </location>
</feature>
<accession>A0AAV5QW25</accession>
<dbReference type="PANTHER" id="PTHR13992">
    <property type="entry name" value="NUCLEAR RECEPTOR CO-REPRESSOR RELATED NCOR"/>
    <property type="match status" value="1"/>
</dbReference>
<feature type="compositionally biased region" description="Basic and acidic residues" evidence="1">
    <location>
        <begin position="161"/>
        <end position="176"/>
    </location>
</feature>
<feature type="compositionally biased region" description="Polar residues" evidence="1">
    <location>
        <begin position="134"/>
        <end position="150"/>
    </location>
</feature>
<feature type="compositionally biased region" description="Polar residues" evidence="1">
    <location>
        <begin position="224"/>
        <end position="239"/>
    </location>
</feature>
<evidence type="ECO:0000259" key="2">
    <source>
        <dbReference type="PROSITE" id="PS51293"/>
    </source>
</evidence>
<feature type="compositionally biased region" description="Low complexity" evidence="1">
    <location>
        <begin position="1331"/>
        <end position="1347"/>
    </location>
</feature>
<dbReference type="InterPro" id="IPR017884">
    <property type="entry name" value="SANT_dom"/>
</dbReference>
<dbReference type="EMBL" id="BTFZ01000020">
    <property type="protein sequence ID" value="GMM38777.1"/>
    <property type="molecule type" value="Genomic_DNA"/>
</dbReference>